<evidence type="ECO:0000256" key="2">
    <source>
        <dbReference type="SAM" id="Phobius"/>
    </source>
</evidence>
<dbReference type="Pfam" id="PF20152">
    <property type="entry name" value="DUF6534"/>
    <property type="match status" value="1"/>
</dbReference>
<gene>
    <name evidence="4" type="ORF">CVT25_015312</name>
</gene>
<accession>A0A409WH06</accession>
<proteinExistence type="predicted"/>
<dbReference type="EMBL" id="NHYD01003433">
    <property type="protein sequence ID" value="PPQ77818.1"/>
    <property type="molecule type" value="Genomic_DNA"/>
</dbReference>
<dbReference type="InParanoid" id="A0A409WH06"/>
<evidence type="ECO:0000256" key="1">
    <source>
        <dbReference type="SAM" id="MobiDB-lite"/>
    </source>
</evidence>
<dbReference type="InterPro" id="IPR045339">
    <property type="entry name" value="DUF6534"/>
</dbReference>
<sequence>MSDSVNATVPAGLPIPIPPGISKIPSTAPLMFGILVSWMLYGMLVVQVLYGVFLLDTLQTCMMGADAFYWFCSGFGDMGHLGNVYISAFDTPMLGGLMALLVQSFFCYRIWMLSQAIIIPVTLWLGHLHGNLAAAQAQINTRVLEVWLIGSVIADTLIACCLVYLLMKNRSIHTRTNYVLQRLTRITMETNSLSASLAILTVILYFGAPGTSYFLTPTYYFGKIYANSLLVTLNNRFFLASGVLAGSNMGSKPSSRSNGNSSGRSPYTEVSTFSATLENSNSAAAITSFKVPALGDSGELSTNYGDPPKHGVWNISKEVEVA</sequence>
<evidence type="ECO:0000259" key="3">
    <source>
        <dbReference type="Pfam" id="PF20152"/>
    </source>
</evidence>
<feature type="transmembrane region" description="Helical" evidence="2">
    <location>
        <begin position="106"/>
        <end position="126"/>
    </location>
</feature>
<dbReference type="PANTHER" id="PTHR40465:SF1">
    <property type="entry name" value="DUF6534 DOMAIN-CONTAINING PROTEIN"/>
    <property type="match status" value="1"/>
</dbReference>
<feature type="compositionally biased region" description="Low complexity" evidence="1">
    <location>
        <begin position="253"/>
        <end position="266"/>
    </location>
</feature>
<feature type="domain" description="DUF6534" evidence="3">
    <location>
        <begin position="151"/>
        <end position="236"/>
    </location>
</feature>
<feature type="transmembrane region" description="Helical" evidence="2">
    <location>
        <begin position="146"/>
        <end position="167"/>
    </location>
</feature>
<keyword evidence="2" id="KW-0472">Membrane</keyword>
<dbReference type="AlphaFoldDB" id="A0A409WH06"/>
<evidence type="ECO:0000313" key="4">
    <source>
        <dbReference type="EMBL" id="PPQ77818.1"/>
    </source>
</evidence>
<evidence type="ECO:0000313" key="5">
    <source>
        <dbReference type="Proteomes" id="UP000283269"/>
    </source>
</evidence>
<reference evidence="4 5" key="1">
    <citation type="journal article" date="2018" name="Evol. Lett.">
        <title>Horizontal gene cluster transfer increased hallucinogenic mushroom diversity.</title>
        <authorList>
            <person name="Reynolds H.T."/>
            <person name="Vijayakumar V."/>
            <person name="Gluck-Thaler E."/>
            <person name="Korotkin H.B."/>
            <person name="Matheny P.B."/>
            <person name="Slot J.C."/>
        </authorList>
    </citation>
    <scope>NUCLEOTIDE SEQUENCE [LARGE SCALE GENOMIC DNA]</scope>
    <source>
        <strain evidence="4 5">2631</strain>
    </source>
</reference>
<feature type="region of interest" description="Disordered" evidence="1">
    <location>
        <begin position="248"/>
        <end position="267"/>
    </location>
</feature>
<keyword evidence="2" id="KW-1133">Transmembrane helix</keyword>
<dbReference type="Proteomes" id="UP000283269">
    <property type="component" value="Unassembled WGS sequence"/>
</dbReference>
<name>A0A409WH06_PSICY</name>
<feature type="transmembrane region" description="Helical" evidence="2">
    <location>
        <begin position="67"/>
        <end position="86"/>
    </location>
</feature>
<feature type="transmembrane region" description="Helical" evidence="2">
    <location>
        <begin position="188"/>
        <end position="208"/>
    </location>
</feature>
<comment type="caution">
    <text evidence="4">The sequence shown here is derived from an EMBL/GenBank/DDBJ whole genome shotgun (WGS) entry which is preliminary data.</text>
</comment>
<organism evidence="4 5">
    <name type="scientific">Psilocybe cyanescens</name>
    <dbReference type="NCBI Taxonomy" id="93625"/>
    <lineage>
        <taxon>Eukaryota</taxon>
        <taxon>Fungi</taxon>
        <taxon>Dikarya</taxon>
        <taxon>Basidiomycota</taxon>
        <taxon>Agaricomycotina</taxon>
        <taxon>Agaricomycetes</taxon>
        <taxon>Agaricomycetidae</taxon>
        <taxon>Agaricales</taxon>
        <taxon>Agaricineae</taxon>
        <taxon>Strophariaceae</taxon>
        <taxon>Psilocybe</taxon>
    </lineage>
</organism>
<keyword evidence="2" id="KW-0812">Transmembrane</keyword>
<dbReference type="STRING" id="93625.A0A409WH06"/>
<dbReference type="PANTHER" id="PTHR40465">
    <property type="entry name" value="CHROMOSOME 1, WHOLE GENOME SHOTGUN SEQUENCE"/>
    <property type="match status" value="1"/>
</dbReference>
<keyword evidence="5" id="KW-1185">Reference proteome</keyword>
<feature type="transmembrane region" description="Helical" evidence="2">
    <location>
        <begin position="30"/>
        <end position="55"/>
    </location>
</feature>
<protein>
    <recommendedName>
        <fullName evidence="3">DUF6534 domain-containing protein</fullName>
    </recommendedName>
</protein>
<dbReference type="OrthoDB" id="3010870at2759"/>